<evidence type="ECO:0000313" key="8">
    <source>
        <dbReference type="EMBL" id="MBO3795532.1"/>
    </source>
</evidence>
<keyword evidence="5" id="KW-0653">Protein transport</keyword>
<feature type="transmembrane region" description="Helical" evidence="5">
    <location>
        <begin position="212"/>
        <end position="230"/>
    </location>
</feature>
<organism evidence="6 9">
    <name type="scientific">Bacillus subtilis</name>
    <dbReference type="NCBI Taxonomy" id="1423"/>
    <lineage>
        <taxon>Bacteria</taxon>
        <taxon>Bacillati</taxon>
        <taxon>Bacillota</taxon>
        <taxon>Bacilli</taxon>
        <taxon>Bacillales</taxon>
        <taxon>Bacillaceae</taxon>
        <taxon>Bacillus</taxon>
    </lineage>
</organism>
<evidence type="ECO:0000313" key="9">
    <source>
        <dbReference type="Proteomes" id="UP000032247"/>
    </source>
</evidence>
<reference evidence="6 9" key="1">
    <citation type="submission" date="2014-12" db="EMBL/GenBank/DDBJ databases">
        <title>Comparative genome analysis of Bacillus coagulans HM-08, Clostridium butyricum HM-68, Bacillus subtilis HM-66 and Bacillus licheniformis BL-09.</title>
        <authorList>
            <person name="Zhang H."/>
        </authorList>
    </citation>
    <scope>NUCLEOTIDE SEQUENCE [LARGE SCALE GENOMIC DNA]</scope>
    <source>
        <strain evidence="6 9">HM-66</strain>
    </source>
</reference>
<feature type="transmembrane region" description="Helical" evidence="5">
    <location>
        <begin position="61"/>
        <end position="85"/>
    </location>
</feature>
<dbReference type="EMBL" id="JXBC01000004">
    <property type="protein sequence ID" value="KIU11028.1"/>
    <property type="molecule type" value="Genomic_DNA"/>
</dbReference>
<feature type="transmembrane region" description="Helical" evidence="5">
    <location>
        <begin position="150"/>
        <end position="176"/>
    </location>
</feature>
<keyword evidence="2 5" id="KW-0812">Transmembrane</keyword>
<feature type="transmembrane region" description="Helical" evidence="5">
    <location>
        <begin position="20"/>
        <end position="41"/>
    </location>
</feature>
<dbReference type="EMBL" id="JAGFPW010000013">
    <property type="protein sequence ID" value="MBO3795532.1"/>
    <property type="molecule type" value="Genomic_DNA"/>
</dbReference>
<feature type="transmembrane region" description="Helical" evidence="5">
    <location>
        <begin position="188"/>
        <end position="206"/>
    </location>
</feature>
<dbReference type="PATRIC" id="fig|1423.169.peg.3689"/>
<dbReference type="GO" id="GO:0033281">
    <property type="term" value="C:TAT protein transport complex"/>
    <property type="evidence" value="ECO:0007669"/>
    <property type="project" value="UniProtKB-UniRule"/>
</dbReference>
<evidence type="ECO:0000256" key="5">
    <source>
        <dbReference type="HAMAP-Rule" id="MF_00902"/>
    </source>
</evidence>
<evidence type="ECO:0000256" key="2">
    <source>
        <dbReference type="ARBA" id="ARBA00022692"/>
    </source>
</evidence>
<proteinExistence type="inferred from homology"/>
<comment type="caution">
    <text evidence="6">The sequence shown here is derived from an EMBL/GenBank/DDBJ whole genome shotgun (WGS) entry which is preliminary data.</text>
</comment>
<dbReference type="Proteomes" id="UP000665181">
    <property type="component" value="Unassembled WGS sequence"/>
</dbReference>
<comment type="function">
    <text evidence="5">Part of the twin-arginine translocation (Tat) system that transports large folded proteins containing a characteristic twin-arginine motif in their signal peptide across membranes.</text>
</comment>
<dbReference type="Proteomes" id="UP000032247">
    <property type="component" value="Unassembled WGS sequence"/>
</dbReference>
<dbReference type="NCBIfam" id="TIGR00945">
    <property type="entry name" value="tatC"/>
    <property type="match status" value="1"/>
</dbReference>
<comment type="subunit">
    <text evidence="5">Forms a complex with TatA.</text>
</comment>
<keyword evidence="5" id="KW-0811">Translocation</keyword>
<evidence type="ECO:0000313" key="6">
    <source>
        <dbReference type="EMBL" id="KIU11028.1"/>
    </source>
</evidence>
<dbReference type="InterPro" id="IPR002033">
    <property type="entry name" value="TatC"/>
</dbReference>
<keyword evidence="5" id="KW-1003">Cell membrane</keyword>
<name>A0A0C3KUN7_BACIU</name>
<dbReference type="Proteomes" id="UP000076442">
    <property type="component" value="Unassembled WGS sequence"/>
</dbReference>
<keyword evidence="3 5" id="KW-1133">Transmembrane helix</keyword>
<evidence type="ECO:0000256" key="4">
    <source>
        <dbReference type="ARBA" id="ARBA00023136"/>
    </source>
</evidence>
<feature type="transmembrane region" description="Helical" evidence="5">
    <location>
        <begin position="106"/>
        <end position="130"/>
    </location>
</feature>
<protein>
    <recommendedName>
        <fullName evidence="5">Sec-independent protein translocase protein TatC</fullName>
    </recommendedName>
</protein>
<reference evidence="7 10" key="2">
    <citation type="submission" date="2015-09" db="EMBL/GenBank/DDBJ databases">
        <title>Spore heat resistance.</title>
        <authorList>
            <person name="Boekhorst J."/>
            <person name="Berendsen E.M."/>
            <person name="Wells-Bennik M.H."/>
            <person name="Kuipers O.P."/>
        </authorList>
    </citation>
    <scope>NUCLEOTIDE SEQUENCE [LARGE SCALE GENOMIC DNA]</scope>
    <source>
        <strain evidence="7 10">B4122</strain>
    </source>
</reference>
<dbReference type="PROSITE" id="PS01218">
    <property type="entry name" value="TATC"/>
    <property type="match status" value="1"/>
</dbReference>
<dbReference type="GO" id="GO:0065002">
    <property type="term" value="P:intracellular protein transmembrane transport"/>
    <property type="evidence" value="ECO:0007669"/>
    <property type="project" value="TreeGrafter"/>
</dbReference>
<evidence type="ECO:0000313" key="7">
    <source>
        <dbReference type="EMBL" id="KZD94389.1"/>
    </source>
</evidence>
<dbReference type="HAMAP" id="MF_00902">
    <property type="entry name" value="TatC"/>
    <property type="match status" value="1"/>
</dbReference>
<gene>
    <name evidence="5 8" type="primary">tatC</name>
    <name evidence="7" type="ORF">B4122_1085</name>
    <name evidence="8" type="ORF">J5227_14720</name>
    <name evidence="6" type="ORF">SC09_Contig25orf00958</name>
</gene>
<comment type="similarity">
    <text evidence="5">Belongs to the TatC family.</text>
</comment>
<sequence>MDKKETHLIGHLEELRRRIIVTLAAFFLFLITAFLFVQDIYDWLIRDLDGKLAVLGPSEILWVYMMLSGICAIAASIPVAAYQLWRFVAPALTKTERKVTLMYIPGLFALFLAGISFGYFVLFPIVLSFLTHLSSGHFETMFTADRYFRFMVNLSLPFGFLFEMPLVVMFLTRLGILNPYRLAKARKLSYFLLIVVSILITPPDFISDFLVMIPLLVLFEVSVTLSAFVYKKRLREETAAAA</sequence>
<dbReference type="STRING" id="483913.AN935_01360"/>
<keyword evidence="4 5" id="KW-0472">Membrane</keyword>
<dbReference type="GO" id="GO:0009977">
    <property type="term" value="F:proton motive force dependent protein transmembrane transporter activity"/>
    <property type="evidence" value="ECO:0007669"/>
    <property type="project" value="TreeGrafter"/>
</dbReference>
<dbReference type="RefSeq" id="WP_014475692.1">
    <property type="nucleotide sequence ID" value="NZ_AP024627.1"/>
</dbReference>
<dbReference type="PRINTS" id="PR01840">
    <property type="entry name" value="TATCFAMILY"/>
</dbReference>
<accession>A0A0C3KUN7</accession>
<dbReference type="InterPro" id="IPR019820">
    <property type="entry name" value="Sec-indep_translocase_CS"/>
</dbReference>
<evidence type="ECO:0000256" key="1">
    <source>
        <dbReference type="ARBA" id="ARBA00004141"/>
    </source>
</evidence>
<reference evidence="8" key="3">
    <citation type="submission" date="2021-03" db="EMBL/GenBank/DDBJ databases">
        <title>Isolation of Bacillus subtilis from fermented food sample.</title>
        <authorList>
            <person name="Lakshmanan V."/>
            <person name="Athira K."/>
            <person name="Rajagopal K."/>
        </authorList>
    </citation>
    <scope>NUCLEOTIDE SEQUENCE</scope>
    <source>
        <strain evidence="8">S1</strain>
    </source>
</reference>
<dbReference type="GO" id="GO:0043953">
    <property type="term" value="P:protein transport by the Tat complex"/>
    <property type="evidence" value="ECO:0007669"/>
    <property type="project" value="UniProtKB-UniRule"/>
</dbReference>
<evidence type="ECO:0000313" key="10">
    <source>
        <dbReference type="Proteomes" id="UP000076442"/>
    </source>
</evidence>
<dbReference type="EMBL" id="LJZV01000003">
    <property type="protein sequence ID" value="KZD94389.1"/>
    <property type="molecule type" value="Genomic_DNA"/>
</dbReference>
<dbReference type="PANTHER" id="PTHR30371:SF4">
    <property type="entry name" value="SEC-INDEPENDENT PROTEIN TRANSLOCASE PROTEIN TATCD"/>
    <property type="match status" value="1"/>
</dbReference>
<dbReference type="PANTHER" id="PTHR30371">
    <property type="entry name" value="SEC-INDEPENDENT PROTEIN TRANSLOCASE PROTEIN TATC"/>
    <property type="match status" value="1"/>
</dbReference>
<dbReference type="AlphaFoldDB" id="A0A0C3KUN7"/>
<evidence type="ECO:0000256" key="3">
    <source>
        <dbReference type="ARBA" id="ARBA00022989"/>
    </source>
</evidence>
<keyword evidence="5" id="KW-0813">Transport</keyword>
<comment type="subcellular location">
    <subcellularLocation>
        <location evidence="5">Cell membrane</location>
        <topology evidence="5">Multi-pass membrane protein</topology>
    </subcellularLocation>
    <subcellularLocation>
        <location evidence="1">Membrane</location>
        <topology evidence="1">Multi-pass membrane protein</topology>
    </subcellularLocation>
</comment>
<dbReference type="Pfam" id="PF00902">
    <property type="entry name" value="TatC"/>
    <property type="match status" value="1"/>
</dbReference>